<dbReference type="PANTHER" id="PTHR11103">
    <property type="entry name" value="SLR1189 PROTEIN"/>
    <property type="match status" value="1"/>
</dbReference>
<keyword evidence="3 4" id="KW-0862">Zinc</keyword>
<dbReference type="InterPro" id="IPR036589">
    <property type="entry name" value="HCY_dom_sf"/>
</dbReference>
<feature type="domain" description="Hcy-binding" evidence="5">
    <location>
        <begin position="1"/>
        <end position="289"/>
    </location>
</feature>
<dbReference type="Proteomes" id="UP000243463">
    <property type="component" value="Unassembled WGS sequence"/>
</dbReference>
<evidence type="ECO:0000256" key="3">
    <source>
        <dbReference type="PIRSR" id="PIRSR037505-2"/>
    </source>
</evidence>
<evidence type="ECO:0000259" key="5">
    <source>
        <dbReference type="PROSITE" id="PS50970"/>
    </source>
</evidence>
<dbReference type="Pfam" id="PF02574">
    <property type="entry name" value="S-methyl_trans"/>
    <property type="match status" value="1"/>
</dbReference>
<keyword evidence="1 4" id="KW-0489">Methyltransferase</keyword>
<dbReference type="OrthoDB" id="9803687at2"/>
<comment type="cofactor">
    <cofactor evidence="3">
        <name>Zn(2+)</name>
        <dbReference type="ChEBI" id="CHEBI:29105"/>
    </cofactor>
    <text evidence="3">Binds 1 zinc ion per subunit.</text>
</comment>
<feature type="binding site" evidence="3 4">
    <location>
        <position position="275"/>
    </location>
    <ligand>
        <name>Zn(2+)</name>
        <dbReference type="ChEBI" id="CHEBI:29105"/>
    </ligand>
</feature>
<dbReference type="AlphaFoldDB" id="A0A217EIB2"/>
<name>A0A217EIB2_9GAMM</name>
<keyword evidence="7" id="KW-1185">Reference proteome</keyword>
<accession>A0A217EIB2</accession>
<evidence type="ECO:0000313" key="6">
    <source>
        <dbReference type="EMBL" id="SNQ30097.1"/>
    </source>
</evidence>
<sequence length="294" mass="32022">MEILDGGVGRELARRGAPFRQPEWSALALWEAPQEVKAVHIDFIHAGADIITTNNYAVVPFHIGEERFALESKTLVQIALEQAQAAVAETATQTRIAGCIPPLFGSYRADLFQADHVEALITPIVQTLSTGVDFWLAETQSCLKEVELVHQFIPKDGREYWVSFTLQDEIQLEEATLRSGENLTQAAALLQKIGANAVLFNCCQPEVILKAIVQIRALLPDIKIGAYANAFPPQNESATANDGLDEVRADLSPDVYLSFAKQWQEAGASIIGGCCGISPQHIAKLSTTLKAESL</sequence>
<dbReference type="RefSeq" id="WP_088824270.1">
    <property type="nucleotide sequence ID" value="NZ_FZLN01000005.1"/>
</dbReference>
<keyword evidence="3 4" id="KW-0479">Metal-binding</keyword>
<evidence type="ECO:0000256" key="2">
    <source>
        <dbReference type="ARBA" id="ARBA00022679"/>
    </source>
</evidence>
<dbReference type="GO" id="GO:0009086">
    <property type="term" value="P:methionine biosynthetic process"/>
    <property type="evidence" value="ECO:0007669"/>
    <property type="project" value="InterPro"/>
</dbReference>
<organism evidence="6 7">
    <name type="scientific">Acinetobacter apis</name>
    <dbReference type="NCBI Taxonomy" id="1229165"/>
    <lineage>
        <taxon>Bacteria</taxon>
        <taxon>Pseudomonadati</taxon>
        <taxon>Pseudomonadota</taxon>
        <taxon>Gammaproteobacteria</taxon>
        <taxon>Moraxellales</taxon>
        <taxon>Moraxellaceae</taxon>
        <taxon>Acinetobacter</taxon>
    </lineage>
</organism>
<dbReference type="Gene3D" id="3.20.20.330">
    <property type="entry name" value="Homocysteine-binding-like domain"/>
    <property type="match status" value="1"/>
</dbReference>
<protein>
    <submittedName>
        <fullName evidence="6">Homocysteine S-methyltransferase</fullName>
    </submittedName>
</protein>
<dbReference type="EMBL" id="FZLN01000005">
    <property type="protein sequence ID" value="SNQ30097.1"/>
    <property type="molecule type" value="Genomic_DNA"/>
</dbReference>
<keyword evidence="2 4" id="KW-0808">Transferase</keyword>
<dbReference type="PROSITE" id="PS50970">
    <property type="entry name" value="HCY"/>
    <property type="match status" value="1"/>
</dbReference>
<dbReference type="GO" id="GO:0032259">
    <property type="term" value="P:methylation"/>
    <property type="evidence" value="ECO:0007669"/>
    <property type="project" value="UniProtKB-KW"/>
</dbReference>
<proteinExistence type="predicted"/>
<dbReference type="InterPro" id="IPR003726">
    <property type="entry name" value="HCY_dom"/>
</dbReference>
<feature type="binding site" evidence="3 4">
    <location>
        <position position="274"/>
    </location>
    <ligand>
        <name>Zn(2+)</name>
        <dbReference type="ChEBI" id="CHEBI:29105"/>
    </ligand>
</feature>
<reference evidence="7" key="1">
    <citation type="submission" date="2017-06" db="EMBL/GenBank/DDBJ databases">
        <authorList>
            <person name="Varghese N."/>
            <person name="Submissions S."/>
        </authorList>
    </citation>
    <scope>NUCLEOTIDE SEQUENCE [LARGE SCALE GENOMIC DNA]</scope>
    <source>
        <strain evidence="7">ANC 5114</strain>
    </source>
</reference>
<evidence type="ECO:0000313" key="7">
    <source>
        <dbReference type="Proteomes" id="UP000243463"/>
    </source>
</evidence>
<dbReference type="PANTHER" id="PTHR11103:SF18">
    <property type="entry name" value="SLR1189 PROTEIN"/>
    <property type="match status" value="1"/>
</dbReference>
<dbReference type="InterPro" id="IPR017226">
    <property type="entry name" value="BHMT-like"/>
</dbReference>
<dbReference type="GO" id="GO:0008270">
    <property type="term" value="F:zinc ion binding"/>
    <property type="evidence" value="ECO:0007669"/>
    <property type="project" value="InterPro"/>
</dbReference>
<dbReference type="PIRSF" id="PIRSF037505">
    <property type="entry name" value="Betaine_HMT"/>
    <property type="match status" value="1"/>
</dbReference>
<evidence type="ECO:0000256" key="4">
    <source>
        <dbReference type="PROSITE-ProRule" id="PRU00333"/>
    </source>
</evidence>
<dbReference type="GO" id="GO:0008168">
    <property type="term" value="F:methyltransferase activity"/>
    <property type="evidence" value="ECO:0007669"/>
    <property type="project" value="UniProtKB-UniRule"/>
</dbReference>
<evidence type="ECO:0000256" key="1">
    <source>
        <dbReference type="ARBA" id="ARBA00022603"/>
    </source>
</evidence>
<feature type="binding site" evidence="3 4">
    <location>
        <position position="202"/>
    </location>
    <ligand>
        <name>Zn(2+)</name>
        <dbReference type="ChEBI" id="CHEBI:29105"/>
    </ligand>
</feature>
<gene>
    <name evidence="6" type="ORF">SAMN05444584_2082</name>
</gene>
<dbReference type="SUPFAM" id="SSF82282">
    <property type="entry name" value="Homocysteine S-methyltransferase"/>
    <property type="match status" value="1"/>
</dbReference>